<dbReference type="InterPro" id="IPR045601">
    <property type="entry name" value="DUF6455"/>
</dbReference>
<comment type="caution">
    <text evidence="2">The sequence shown here is derived from an EMBL/GenBank/DDBJ whole genome shotgun (WGS) entry which is preliminary data.</text>
</comment>
<gene>
    <name evidence="2" type="ORF">HK439_06945</name>
</gene>
<protein>
    <recommendedName>
        <fullName evidence="1">DUF6455 domain-containing protein</fullName>
    </recommendedName>
</protein>
<dbReference type="Proteomes" id="UP000598467">
    <property type="component" value="Unassembled WGS sequence"/>
</dbReference>
<dbReference type="RefSeq" id="WP_190290660.1">
    <property type="nucleotide sequence ID" value="NZ_JABFCZ010000006.1"/>
</dbReference>
<feature type="domain" description="DUF6455" evidence="1">
    <location>
        <begin position="4"/>
        <end position="81"/>
    </location>
</feature>
<dbReference type="AlphaFoldDB" id="A0A926S450"/>
<accession>A0A926S450</accession>
<evidence type="ECO:0000259" key="1">
    <source>
        <dbReference type="Pfam" id="PF20056"/>
    </source>
</evidence>
<sequence length="91" mass="10382">MRWVEEMNGRAGLMRRMLETIGAMDQMPEGMCVGQDIRVAVDRCICCEKAESCEQWLEEQSGKGIVRPPEMCPNAELFTKWLDNTPQEAES</sequence>
<evidence type="ECO:0000313" key="3">
    <source>
        <dbReference type="Proteomes" id="UP000598467"/>
    </source>
</evidence>
<evidence type="ECO:0000313" key="2">
    <source>
        <dbReference type="EMBL" id="MBD1545993.1"/>
    </source>
</evidence>
<dbReference type="EMBL" id="JABFCZ010000006">
    <property type="protein sequence ID" value="MBD1545993.1"/>
    <property type="molecule type" value="Genomic_DNA"/>
</dbReference>
<name>A0A926S450_9HYPH</name>
<proteinExistence type="predicted"/>
<reference evidence="2" key="1">
    <citation type="submission" date="2020-05" db="EMBL/GenBank/DDBJ databases">
        <title>Identification of trans-AT polyketide cluster in two marine bacteria, producers of a novel glutaramide-containing polyketide sesbanimide D and analogs.</title>
        <authorList>
            <person name="Kacar D."/>
            <person name="Rodriguez P."/>
            <person name="Canedo L."/>
            <person name="Gonzalez E."/>
            <person name="Galan B."/>
            <person name="De La Calle F."/>
            <person name="Garcia J.L."/>
        </authorList>
    </citation>
    <scope>NUCLEOTIDE SEQUENCE</scope>
    <source>
        <strain evidence="2">PHM038</strain>
    </source>
</reference>
<organism evidence="2 3">
    <name type="scientific">Roseibium aggregatum</name>
    <dbReference type="NCBI Taxonomy" id="187304"/>
    <lineage>
        <taxon>Bacteria</taxon>
        <taxon>Pseudomonadati</taxon>
        <taxon>Pseudomonadota</taxon>
        <taxon>Alphaproteobacteria</taxon>
        <taxon>Hyphomicrobiales</taxon>
        <taxon>Stappiaceae</taxon>
        <taxon>Roseibium</taxon>
    </lineage>
</organism>
<dbReference type="Pfam" id="PF20056">
    <property type="entry name" value="DUF6455"/>
    <property type="match status" value="1"/>
</dbReference>